<sequence length="162" mass="18450">MEATIIQKPAMRLVGLATKVTLYDVQQNRTTLKLSAEYMERKAEVMNGINEREVFGLCTDPEEYNPETDPFEFFIGVEVSSSEEIPKGMVVREIPAQTYVLFTFKGPFENAGAVHAYLYSTWLKQSGYELAGSYNIEIYDERNHGPESEESVTDICFPVRKK</sequence>
<dbReference type="EMBL" id="JACJVP010000007">
    <property type="protein sequence ID" value="MBB6670383.1"/>
    <property type="molecule type" value="Genomic_DNA"/>
</dbReference>
<evidence type="ECO:0000313" key="3">
    <source>
        <dbReference type="Proteomes" id="UP000547209"/>
    </source>
</evidence>
<dbReference type="AlphaFoldDB" id="A0A7X0RMR3"/>
<dbReference type="PANTHER" id="PTHR36444">
    <property type="entry name" value="TRANSCRIPTIONAL REGULATOR PROTEIN YOBU-RELATED"/>
    <property type="match status" value="1"/>
</dbReference>
<dbReference type="RefSeq" id="WP_185141813.1">
    <property type="nucleotide sequence ID" value="NZ_JACJVP010000007.1"/>
</dbReference>
<accession>A0A7X0RMR3</accession>
<evidence type="ECO:0000313" key="2">
    <source>
        <dbReference type="EMBL" id="MBB6670383.1"/>
    </source>
</evidence>
<dbReference type="SUPFAM" id="SSF55136">
    <property type="entry name" value="Probable bacterial effector-binding domain"/>
    <property type="match status" value="1"/>
</dbReference>
<gene>
    <name evidence="2" type="ORF">H7C19_06750</name>
</gene>
<reference evidence="2 3" key="1">
    <citation type="submission" date="2020-08" db="EMBL/GenBank/DDBJ databases">
        <title>Cohnella phylogeny.</title>
        <authorList>
            <person name="Dunlap C."/>
        </authorList>
    </citation>
    <scope>NUCLEOTIDE SEQUENCE [LARGE SCALE GENOMIC DNA]</scope>
    <source>
        <strain evidence="2 3">DSM 28246</strain>
    </source>
</reference>
<comment type="caution">
    <text evidence="2">The sequence shown here is derived from an EMBL/GenBank/DDBJ whole genome shotgun (WGS) entry which is preliminary data.</text>
</comment>
<dbReference type="Pfam" id="PF06445">
    <property type="entry name" value="GyrI-like"/>
    <property type="match status" value="1"/>
</dbReference>
<dbReference type="Proteomes" id="UP000547209">
    <property type="component" value="Unassembled WGS sequence"/>
</dbReference>
<name>A0A7X0RMR3_9BACL</name>
<organism evidence="2 3">
    <name type="scientific">Cohnella nanjingensis</name>
    <dbReference type="NCBI Taxonomy" id="1387779"/>
    <lineage>
        <taxon>Bacteria</taxon>
        <taxon>Bacillati</taxon>
        <taxon>Bacillota</taxon>
        <taxon>Bacilli</taxon>
        <taxon>Bacillales</taxon>
        <taxon>Paenibacillaceae</taxon>
        <taxon>Cohnella</taxon>
    </lineage>
</organism>
<dbReference type="InterPro" id="IPR011256">
    <property type="entry name" value="Reg_factor_effector_dom_sf"/>
</dbReference>
<dbReference type="Gene3D" id="3.20.80.10">
    <property type="entry name" value="Regulatory factor, effector binding domain"/>
    <property type="match status" value="1"/>
</dbReference>
<dbReference type="InterPro" id="IPR010499">
    <property type="entry name" value="AraC_E-bd"/>
</dbReference>
<dbReference type="PANTHER" id="PTHR36444:SF2">
    <property type="entry name" value="TRANSCRIPTIONAL REGULATOR PROTEIN YOBU-RELATED"/>
    <property type="match status" value="1"/>
</dbReference>
<dbReference type="InterPro" id="IPR053182">
    <property type="entry name" value="YobU-like_regulator"/>
</dbReference>
<feature type="domain" description="AraC effector-binding" evidence="1">
    <location>
        <begin position="1"/>
        <end position="160"/>
    </location>
</feature>
<evidence type="ECO:0000259" key="1">
    <source>
        <dbReference type="SMART" id="SM00871"/>
    </source>
</evidence>
<keyword evidence="3" id="KW-1185">Reference proteome</keyword>
<proteinExistence type="predicted"/>
<dbReference type="InterPro" id="IPR029442">
    <property type="entry name" value="GyrI-like"/>
</dbReference>
<protein>
    <submittedName>
        <fullName evidence="2">GyrI-like domain-containing protein</fullName>
    </submittedName>
</protein>
<dbReference type="SMART" id="SM00871">
    <property type="entry name" value="AraC_E_bind"/>
    <property type="match status" value="1"/>
</dbReference>